<dbReference type="Proteomes" id="UP000092600">
    <property type="component" value="Unassembled WGS sequence"/>
</dbReference>
<evidence type="ECO:0000256" key="5">
    <source>
        <dbReference type="RuleBase" id="RU004379"/>
    </source>
</evidence>
<reference evidence="7 8" key="1">
    <citation type="journal article" date="2016" name="DNA Res.">
        <title>The draft genome of MD-2 pineapple using hybrid error correction of long reads.</title>
        <authorList>
            <person name="Redwan R.M."/>
            <person name="Saidin A."/>
            <person name="Kumar S.V."/>
        </authorList>
    </citation>
    <scope>NUCLEOTIDE SEQUENCE [LARGE SCALE GENOMIC DNA]</scope>
    <source>
        <strain evidence="8">cv. MD2</strain>
        <tissue evidence="7">Leaf</tissue>
    </source>
</reference>
<sequence>MSKAQEPEIKEKGGDLEAGGGGGGGGPASAGKGAAADAVLYPKMTEDPRLRWGFIRKVYAILAAQFVFTSGVAAAVSYVRPVPAFILSNTAASWTVFVAVLLSPFLALWPMLRYRERHPINLVLLAVFTFCISLAVGLACVTVSGKVVLQAAVLTASVVVGLTLYTFWAARRGHDFAILYPFLFACLLVLIVYAIMQVCFPLGRIGSTIYGCVATLVFSGFIVYDTDRLIKRHQYSEYIEAAISLYLDVINLFMATLTFSSVQ</sequence>
<comment type="subcellular location">
    <subcellularLocation>
        <location evidence="1">Membrane</location>
        <topology evidence="1">Multi-pass membrane protein</topology>
    </subcellularLocation>
</comment>
<accession>A0A199VG44</accession>
<name>A0A199VG44_ANACO</name>
<feature type="transmembrane region" description="Helical" evidence="5">
    <location>
        <begin position="122"/>
        <end position="145"/>
    </location>
</feature>
<dbReference type="Pfam" id="PF01027">
    <property type="entry name" value="Bax1-I"/>
    <property type="match status" value="1"/>
</dbReference>
<evidence type="ECO:0000256" key="6">
    <source>
        <dbReference type="SAM" id="MobiDB-lite"/>
    </source>
</evidence>
<dbReference type="InterPro" id="IPR006214">
    <property type="entry name" value="Bax_inhibitor_1-related"/>
</dbReference>
<feature type="transmembrane region" description="Helical" evidence="5">
    <location>
        <begin position="238"/>
        <end position="259"/>
    </location>
</feature>
<dbReference type="PANTHER" id="PTHR23291">
    <property type="entry name" value="BAX INHIBITOR-RELATED"/>
    <property type="match status" value="1"/>
</dbReference>
<protein>
    <submittedName>
        <fullName evidence="7">BI1-like protein</fullName>
    </submittedName>
</protein>
<feature type="transmembrane region" description="Helical" evidence="5">
    <location>
        <begin position="177"/>
        <end position="196"/>
    </location>
</feature>
<evidence type="ECO:0000256" key="1">
    <source>
        <dbReference type="ARBA" id="ARBA00004141"/>
    </source>
</evidence>
<feature type="compositionally biased region" description="Gly residues" evidence="6">
    <location>
        <begin position="16"/>
        <end position="28"/>
    </location>
</feature>
<keyword evidence="2 5" id="KW-0812">Transmembrane</keyword>
<feature type="transmembrane region" description="Helical" evidence="5">
    <location>
        <begin position="208"/>
        <end position="226"/>
    </location>
</feature>
<dbReference type="EMBL" id="LSRQ01001921">
    <property type="protein sequence ID" value="OAY76079.1"/>
    <property type="molecule type" value="Genomic_DNA"/>
</dbReference>
<dbReference type="GO" id="GO:0016020">
    <property type="term" value="C:membrane"/>
    <property type="evidence" value="ECO:0007669"/>
    <property type="project" value="UniProtKB-SubCell"/>
</dbReference>
<keyword evidence="4 5" id="KW-0472">Membrane</keyword>
<feature type="compositionally biased region" description="Basic and acidic residues" evidence="6">
    <location>
        <begin position="1"/>
        <end position="15"/>
    </location>
</feature>
<keyword evidence="3 5" id="KW-1133">Transmembrane helix</keyword>
<gene>
    <name evidence="7" type="ORF">ACMD2_05900</name>
</gene>
<evidence type="ECO:0000256" key="2">
    <source>
        <dbReference type="ARBA" id="ARBA00022692"/>
    </source>
</evidence>
<feature type="transmembrane region" description="Helical" evidence="5">
    <location>
        <begin position="91"/>
        <end position="110"/>
    </location>
</feature>
<feature type="transmembrane region" description="Helical" evidence="5">
    <location>
        <begin position="151"/>
        <end position="170"/>
    </location>
</feature>
<comment type="caution">
    <text evidence="7">The sequence shown here is derived from an EMBL/GenBank/DDBJ whole genome shotgun (WGS) entry which is preliminary data.</text>
</comment>
<comment type="similarity">
    <text evidence="5">Belongs to the BI1 family.</text>
</comment>
<organism evidence="7 8">
    <name type="scientific">Ananas comosus</name>
    <name type="common">Pineapple</name>
    <name type="synonym">Ananas ananas</name>
    <dbReference type="NCBI Taxonomy" id="4615"/>
    <lineage>
        <taxon>Eukaryota</taxon>
        <taxon>Viridiplantae</taxon>
        <taxon>Streptophyta</taxon>
        <taxon>Embryophyta</taxon>
        <taxon>Tracheophyta</taxon>
        <taxon>Spermatophyta</taxon>
        <taxon>Magnoliopsida</taxon>
        <taxon>Liliopsida</taxon>
        <taxon>Poales</taxon>
        <taxon>Bromeliaceae</taxon>
        <taxon>Bromelioideae</taxon>
        <taxon>Ananas</taxon>
    </lineage>
</organism>
<dbReference type="PANTHER" id="PTHR23291:SF39">
    <property type="entry name" value="OS11G0581900 PROTEIN"/>
    <property type="match status" value="1"/>
</dbReference>
<evidence type="ECO:0000313" key="8">
    <source>
        <dbReference type="Proteomes" id="UP000092600"/>
    </source>
</evidence>
<evidence type="ECO:0000256" key="3">
    <source>
        <dbReference type="ARBA" id="ARBA00022989"/>
    </source>
</evidence>
<evidence type="ECO:0000256" key="4">
    <source>
        <dbReference type="ARBA" id="ARBA00023136"/>
    </source>
</evidence>
<evidence type="ECO:0000313" key="7">
    <source>
        <dbReference type="EMBL" id="OAY76079.1"/>
    </source>
</evidence>
<feature type="transmembrane region" description="Helical" evidence="5">
    <location>
        <begin position="58"/>
        <end position="79"/>
    </location>
</feature>
<proteinExistence type="inferred from homology"/>
<dbReference type="AlphaFoldDB" id="A0A199VG44"/>
<feature type="region of interest" description="Disordered" evidence="6">
    <location>
        <begin position="1"/>
        <end position="29"/>
    </location>
</feature>